<feature type="region of interest" description="Disordered" evidence="11">
    <location>
        <begin position="1149"/>
        <end position="1177"/>
    </location>
</feature>
<feature type="zinc finger region" description="C3H1-type" evidence="10">
    <location>
        <begin position="863"/>
        <end position="890"/>
    </location>
</feature>
<protein>
    <recommendedName>
        <fullName evidence="8">Zinc finger CCCH domain-containing protein 3</fullName>
    </recommendedName>
    <alternativeName>
        <fullName evidence="9">Smad-interacting CPSF-like factor</fullName>
    </alternativeName>
</protein>
<feature type="compositionally biased region" description="Polar residues" evidence="11">
    <location>
        <begin position="915"/>
        <end position="924"/>
    </location>
</feature>
<dbReference type="EMBL" id="JASAOG010000224">
    <property type="protein sequence ID" value="KAK0043093.1"/>
    <property type="molecule type" value="Genomic_DNA"/>
</dbReference>
<evidence type="ECO:0000256" key="10">
    <source>
        <dbReference type="PROSITE-ProRule" id="PRU00723"/>
    </source>
</evidence>
<dbReference type="PROSITE" id="PS50103">
    <property type="entry name" value="ZF_C3H1"/>
    <property type="match status" value="3"/>
</dbReference>
<dbReference type="GO" id="GO:0008270">
    <property type="term" value="F:zinc ion binding"/>
    <property type="evidence" value="ECO:0007669"/>
    <property type="project" value="UniProtKB-KW"/>
</dbReference>
<comment type="caution">
    <text evidence="13">The sequence shown here is derived from an EMBL/GenBank/DDBJ whole genome shotgun (WGS) entry which is preliminary data.</text>
</comment>
<dbReference type="Proteomes" id="UP001233172">
    <property type="component" value="Unassembled WGS sequence"/>
</dbReference>
<evidence type="ECO:0000256" key="7">
    <source>
        <dbReference type="ARBA" id="ARBA00064187"/>
    </source>
</evidence>
<dbReference type="AlphaFoldDB" id="A0AAD8AVB0"/>
<dbReference type="PANTHER" id="PTHR46156">
    <property type="entry name" value="CCCH ZINGC FINGER"/>
    <property type="match status" value="1"/>
</dbReference>
<organism evidence="13 14">
    <name type="scientific">Biomphalaria pfeifferi</name>
    <name type="common">Bloodfluke planorb</name>
    <name type="synonym">Freshwater snail</name>
    <dbReference type="NCBI Taxonomy" id="112525"/>
    <lineage>
        <taxon>Eukaryota</taxon>
        <taxon>Metazoa</taxon>
        <taxon>Spiralia</taxon>
        <taxon>Lophotrochozoa</taxon>
        <taxon>Mollusca</taxon>
        <taxon>Gastropoda</taxon>
        <taxon>Heterobranchia</taxon>
        <taxon>Euthyneura</taxon>
        <taxon>Panpulmonata</taxon>
        <taxon>Hygrophila</taxon>
        <taxon>Lymnaeoidea</taxon>
        <taxon>Planorbidae</taxon>
        <taxon>Biomphalaria</taxon>
    </lineage>
</organism>
<evidence type="ECO:0000256" key="6">
    <source>
        <dbReference type="ARBA" id="ARBA00057285"/>
    </source>
</evidence>
<dbReference type="GO" id="GO:0005634">
    <property type="term" value="C:nucleus"/>
    <property type="evidence" value="ECO:0007669"/>
    <property type="project" value="TreeGrafter"/>
</dbReference>
<evidence type="ECO:0000256" key="5">
    <source>
        <dbReference type="ARBA" id="ARBA00023125"/>
    </source>
</evidence>
<keyword evidence="4 10" id="KW-0862">Zinc</keyword>
<dbReference type="SUPFAM" id="SSF90229">
    <property type="entry name" value="CCCH zinc finger"/>
    <property type="match status" value="1"/>
</dbReference>
<comment type="subunit">
    <text evidence="7">Interacts with SMAD1, SMAD3, SMAD4, CPSF2 and CPSF3.</text>
</comment>
<feature type="compositionally biased region" description="Basic and acidic residues" evidence="11">
    <location>
        <begin position="1149"/>
        <end position="1158"/>
    </location>
</feature>
<accession>A0AAD8AVB0</accession>
<dbReference type="FunFam" id="4.10.1000.10:FF:000008">
    <property type="entry name" value="zinc finger CCCH domain-containing protein 3"/>
    <property type="match status" value="1"/>
</dbReference>
<evidence type="ECO:0000256" key="3">
    <source>
        <dbReference type="ARBA" id="ARBA00022771"/>
    </source>
</evidence>
<evidence type="ECO:0000256" key="4">
    <source>
        <dbReference type="ARBA" id="ARBA00022833"/>
    </source>
</evidence>
<dbReference type="FunFam" id="4.10.1000.10:FF:000022">
    <property type="entry name" value="Zinc finger CCCH domain-containing protein 7"/>
    <property type="match status" value="1"/>
</dbReference>
<name>A0AAD8AVB0_BIOPF</name>
<comment type="function">
    <text evidence="6">Required for the export of polyadenylated mRNAs from the nucleus. Enhances ACVR1B-induced SMAD-dependent transcription. Binds to single-stranded DNA but not to double-stranded DNA in vitro. Involved in RNA cleavage.</text>
</comment>
<feature type="domain" description="C3H1-type" evidence="12">
    <location>
        <begin position="782"/>
        <end position="810"/>
    </location>
</feature>
<evidence type="ECO:0000313" key="13">
    <source>
        <dbReference type="EMBL" id="KAK0043093.1"/>
    </source>
</evidence>
<keyword evidence="2" id="KW-0677">Repeat</keyword>
<sequence>MPDNYDSLHKKESLHKEAQQIVDPQAQNLTRVNNIHLYAFPNFSSSSQHNFGHLYNTLDCGYSDSDLTLGSSCEDMESVLPNSNRLVLPLAKTSVSSLNGDKALKRIVIPPQRDRKTTVAEPTRLVLLGDKGTSFDTSQLNILEPIGLQISTKPSKETFVQENSSLKNSNESCSTSKTFVKYLDYLEEMELKIRYMKNDIEFKQNQISARNNIGCNRNQSRQTLINRTHKHNFGTHPVEEASYKQHIKKHVHEKVIKKIPPALLPGSHNHQAVSSKRVDRIQAAVAQSISKSSQVALLSDAQSNNGSCKTRLPVYVSPNKRKVIFSSQSSEDSTKSVPVLRKVLFQGISPENIAYKADKQNSTAHNSNSATSRFKLVKNMENSSCKAANGDAQLSVSNNTVPTSTSLRPQSETTQLKKVPMANVQNAAKLVSKYKIKHLFPSAQKMAPSINGSLKSDSFVSQSGSNSLMATPTSKKQNLFSFKKSPLIIQSAAKLVSKYKLKRLSPTSASKKAPIFYQGTSNQHHKFSFPHSTTFTKFNKNKLKLDKRNPEKIRSDPSRGRGLIKLDRRVTTSTSKKVQGNQSFKKIAPFSNYNTGSFYKWSRPTLQANNFWRLKMRQKLRLGFMGTHRYASFKMNKSSWLSALNFKQKRNNKSLVKIGDHLYKSNSRQLTRIKRSTSFSSVHDSSCRHSFKDNTPQRSWKMQKLKLISLQGVHFNVDSKGKKLSRAVFKSSTNSNESIAHVNKIALDQKRSDENARLAASRAVYRSIAIAAAKYKKGNKKKIQKQHCIFFGRFGKCFRGDNCPYLHDPQKVSVCTRFLRGRCDVVNCPFSHKASVHKMPVCMYYLRGACSRDDCPYLHVKVNPDAPTCKDFLNGFCSLGDKCKRLHSFVCPTYSYTGSCRRGVNCPMLHRQRQNDVSTKQKAPTSVPAKRESKTSEIKPFSGVRTEPIAAQPSYISLTTEDNSQVTLKSSVSPQEIKTETLAHSLLLSLLSRPTANLTNDSARIRPAFLSPHCETQSNISLSLSLIDTQQSCIPVTEQDTLVTASSTSLPLDETKMNSQLSFISFGSIDKTNITADSNQVIPSALELNQSTKSHCTISSSLSSLTRKSSVILLTNQEITSTTPPMSVLTEPKKQHSSSQLSFISFETTDKARHESKPESTGTSGNRQQNNLLGTSNFNESVTSVKITPSFLHSKQTYQKE</sequence>
<feature type="domain" description="C3H1-type" evidence="12">
    <location>
        <begin position="863"/>
        <end position="890"/>
    </location>
</feature>
<evidence type="ECO:0000256" key="2">
    <source>
        <dbReference type="ARBA" id="ARBA00022737"/>
    </source>
</evidence>
<dbReference type="InterPro" id="IPR036855">
    <property type="entry name" value="Znf_CCCH_sf"/>
</dbReference>
<feature type="zinc finger region" description="C3H1-type" evidence="10">
    <location>
        <begin position="837"/>
        <end position="862"/>
    </location>
</feature>
<keyword evidence="3 10" id="KW-0863">Zinc-finger</keyword>
<evidence type="ECO:0000256" key="11">
    <source>
        <dbReference type="SAM" id="MobiDB-lite"/>
    </source>
</evidence>
<keyword evidence="1 10" id="KW-0479">Metal-binding</keyword>
<evidence type="ECO:0000259" key="12">
    <source>
        <dbReference type="PROSITE" id="PS50103"/>
    </source>
</evidence>
<feature type="region of interest" description="Disordered" evidence="11">
    <location>
        <begin position="912"/>
        <end position="939"/>
    </location>
</feature>
<dbReference type="Gene3D" id="4.10.1000.10">
    <property type="entry name" value="Zinc finger, CCCH-type"/>
    <property type="match status" value="2"/>
</dbReference>
<reference evidence="13" key="1">
    <citation type="journal article" date="2023" name="PLoS Negl. Trop. Dis.">
        <title>A genome sequence for Biomphalaria pfeifferi, the major vector snail for the human-infecting parasite Schistosoma mansoni.</title>
        <authorList>
            <person name="Bu L."/>
            <person name="Lu L."/>
            <person name="Laidemitt M.R."/>
            <person name="Zhang S.M."/>
            <person name="Mutuku M."/>
            <person name="Mkoji G."/>
            <person name="Steinauer M."/>
            <person name="Loker E.S."/>
        </authorList>
    </citation>
    <scope>NUCLEOTIDE SEQUENCE</scope>
    <source>
        <strain evidence="13">KasaAsao</strain>
    </source>
</reference>
<evidence type="ECO:0000256" key="9">
    <source>
        <dbReference type="ARBA" id="ARBA00079564"/>
    </source>
</evidence>
<feature type="zinc finger region" description="C3H1-type" evidence="10">
    <location>
        <begin position="782"/>
        <end position="810"/>
    </location>
</feature>
<dbReference type="PANTHER" id="PTHR46156:SF1">
    <property type="entry name" value="ZINC FINGER CCCH DOMAIN-CONTAINING PROTEIN 3"/>
    <property type="match status" value="1"/>
</dbReference>
<evidence type="ECO:0000256" key="1">
    <source>
        <dbReference type="ARBA" id="ARBA00022723"/>
    </source>
</evidence>
<feature type="compositionally biased region" description="Polar residues" evidence="11">
    <location>
        <begin position="1159"/>
        <end position="1177"/>
    </location>
</feature>
<dbReference type="SMART" id="SM00356">
    <property type="entry name" value="ZnF_C3H1"/>
    <property type="match status" value="5"/>
</dbReference>
<proteinExistence type="predicted"/>
<feature type="domain" description="C3H1-type" evidence="12">
    <location>
        <begin position="837"/>
        <end position="862"/>
    </location>
</feature>
<evidence type="ECO:0000313" key="14">
    <source>
        <dbReference type="Proteomes" id="UP001233172"/>
    </source>
</evidence>
<keyword evidence="5" id="KW-0238">DNA-binding</keyword>
<reference evidence="13" key="2">
    <citation type="submission" date="2023-04" db="EMBL/GenBank/DDBJ databases">
        <authorList>
            <person name="Bu L."/>
            <person name="Lu L."/>
            <person name="Laidemitt M.R."/>
            <person name="Zhang S.M."/>
            <person name="Mutuku M."/>
            <person name="Mkoji G."/>
            <person name="Steinauer M."/>
            <person name="Loker E.S."/>
        </authorList>
    </citation>
    <scope>NUCLEOTIDE SEQUENCE</scope>
    <source>
        <strain evidence="13">KasaAsao</strain>
        <tissue evidence="13">Whole Snail</tissue>
    </source>
</reference>
<gene>
    <name evidence="13" type="ORF">Bpfe_027440</name>
</gene>
<keyword evidence="14" id="KW-1185">Reference proteome</keyword>
<dbReference type="Pfam" id="PF00642">
    <property type="entry name" value="zf-CCCH"/>
    <property type="match status" value="2"/>
</dbReference>
<dbReference type="InterPro" id="IPR000571">
    <property type="entry name" value="Znf_CCCH"/>
</dbReference>
<dbReference type="GO" id="GO:0003677">
    <property type="term" value="F:DNA binding"/>
    <property type="evidence" value="ECO:0007669"/>
    <property type="project" value="UniProtKB-KW"/>
</dbReference>
<evidence type="ECO:0000256" key="8">
    <source>
        <dbReference type="ARBA" id="ARBA00071600"/>
    </source>
</evidence>